<organism evidence="6 7">
    <name type="scientific">Mixia osmundae (strain CBS 9802 / IAM 14324 / JCM 22182 / KY 12970)</name>
    <dbReference type="NCBI Taxonomy" id="764103"/>
    <lineage>
        <taxon>Eukaryota</taxon>
        <taxon>Fungi</taxon>
        <taxon>Dikarya</taxon>
        <taxon>Basidiomycota</taxon>
        <taxon>Pucciniomycotina</taxon>
        <taxon>Mixiomycetes</taxon>
        <taxon>Mixiales</taxon>
        <taxon>Mixiaceae</taxon>
        <taxon>Mixia</taxon>
    </lineage>
</organism>
<dbReference type="SUPFAM" id="SSF51445">
    <property type="entry name" value="(Trans)glycosidases"/>
    <property type="match status" value="1"/>
</dbReference>
<dbReference type="FunCoup" id="G7DX62">
    <property type="interactions" value="18"/>
</dbReference>
<dbReference type="InterPro" id="IPR001547">
    <property type="entry name" value="Glyco_hydro_5"/>
</dbReference>
<dbReference type="PANTHER" id="PTHR31297">
    <property type="entry name" value="GLUCAN ENDO-1,6-BETA-GLUCOSIDASE B"/>
    <property type="match status" value="1"/>
</dbReference>
<dbReference type="InterPro" id="IPR017853">
    <property type="entry name" value="GH"/>
</dbReference>
<dbReference type="OrthoDB" id="62120at2759"/>
<dbReference type="GO" id="GO:0005576">
    <property type="term" value="C:extracellular region"/>
    <property type="evidence" value="ECO:0007669"/>
    <property type="project" value="TreeGrafter"/>
</dbReference>
<dbReference type="GO" id="GO:0009986">
    <property type="term" value="C:cell surface"/>
    <property type="evidence" value="ECO:0007669"/>
    <property type="project" value="TreeGrafter"/>
</dbReference>
<accession>G7DX62</accession>
<dbReference type="EMBL" id="BABT02000056">
    <property type="protein sequence ID" value="GAA95172.1"/>
    <property type="molecule type" value="Genomic_DNA"/>
</dbReference>
<dbReference type="eggNOG" id="ENOG502QPYU">
    <property type="taxonomic scope" value="Eukaryota"/>
</dbReference>
<dbReference type="Pfam" id="PF00150">
    <property type="entry name" value="Cellulase"/>
    <property type="match status" value="1"/>
</dbReference>
<dbReference type="Proteomes" id="UP000009131">
    <property type="component" value="Unassembled WGS sequence"/>
</dbReference>
<gene>
    <name evidence="6" type="primary">Mo01827</name>
    <name evidence="6" type="ORF">E5Q_01827</name>
</gene>
<keyword evidence="3 4" id="KW-0326">Glycosidase</keyword>
<comment type="caution">
    <text evidence="6">The sequence shown here is derived from an EMBL/GenBank/DDBJ whole genome shotgun (WGS) entry which is preliminary data.</text>
</comment>
<reference evidence="6 7" key="2">
    <citation type="journal article" date="2012" name="Open Biol.">
        <title>Characteristics of nucleosomes and linker DNA regions on the genome of the basidiomycete Mixia osmundae revealed by mono- and dinucleosome mapping.</title>
        <authorList>
            <person name="Nishida H."/>
            <person name="Kondo S."/>
            <person name="Matsumoto T."/>
            <person name="Suzuki Y."/>
            <person name="Yoshikawa H."/>
            <person name="Taylor T.D."/>
            <person name="Sugiyama J."/>
        </authorList>
    </citation>
    <scope>NUCLEOTIDE SEQUENCE [LARGE SCALE GENOMIC DNA]</scope>
    <source>
        <strain evidence="7">CBS 9802 / IAM 14324 / JCM 22182 / KY 12970</strain>
    </source>
</reference>
<comment type="similarity">
    <text evidence="1 4">Belongs to the glycosyl hydrolase 5 (cellulase A) family.</text>
</comment>
<evidence type="ECO:0000313" key="7">
    <source>
        <dbReference type="Proteomes" id="UP000009131"/>
    </source>
</evidence>
<dbReference type="Gene3D" id="3.20.20.80">
    <property type="entry name" value="Glycosidases"/>
    <property type="match status" value="1"/>
</dbReference>
<evidence type="ECO:0000256" key="4">
    <source>
        <dbReference type="RuleBase" id="RU361153"/>
    </source>
</evidence>
<keyword evidence="7" id="KW-1185">Reference proteome</keyword>
<dbReference type="PANTHER" id="PTHR31297:SF42">
    <property type="entry name" value="GLYCOSIDE HYDROLASE FAMILY 5 DOMAIN-CONTAINING PROTEIN"/>
    <property type="match status" value="1"/>
</dbReference>
<dbReference type="STRING" id="764103.G7DX62"/>
<protein>
    <recommendedName>
        <fullName evidence="5">Glycoside hydrolase family 5 domain-containing protein</fullName>
    </recommendedName>
</protein>
<dbReference type="AlphaFoldDB" id="G7DX62"/>
<reference evidence="6 7" key="1">
    <citation type="journal article" date="2011" name="J. Gen. Appl. Microbiol.">
        <title>Draft genome sequencing of the enigmatic basidiomycete Mixia osmundae.</title>
        <authorList>
            <person name="Nishida H."/>
            <person name="Nagatsuka Y."/>
            <person name="Sugiyama J."/>
        </authorList>
    </citation>
    <scope>NUCLEOTIDE SEQUENCE [LARGE SCALE GENOMIC DNA]</scope>
    <source>
        <strain evidence="7">CBS 9802 / IAM 14324 / JCM 22182 / KY 12970</strain>
    </source>
</reference>
<dbReference type="GO" id="GO:0008422">
    <property type="term" value="F:beta-glucosidase activity"/>
    <property type="evidence" value="ECO:0007669"/>
    <property type="project" value="TreeGrafter"/>
</dbReference>
<feature type="domain" description="Glycoside hydrolase family 5" evidence="5">
    <location>
        <begin position="262"/>
        <end position="390"/>
    </location>
</feature>
<evidence type="ECO:0000256" key="1">
    <source>
        <dbReference type="ARBA" id="ARBA00005641"/>
    </source>
</evidence>
<proteinExistence type="inferred from homology"/>
<evidence type="ECO:0000259" key="5">
    <source>
        <dbReference type="Pfam" id="PF00150"/>
    </source>
</evidence>
<dbReference type="InterPro" id="IPR050386">
    <property type="entry name" value="Glycosyl_hydrolase_5"/>
</dbReference>
<evidence type="ECO:0000256" key="3">
    <source>
        <dbReference type="ARBA" id="ARBA00023295"/>
    </source>
</evidence>
<dbReference type="InParanoid" id="G7DX62"/>
<name>G7DX62_MIXOS</name>
<dbReference type="GO" id="GO:0009251">
    <property type="term" value="P:glucan catabolic process"/>
    <property type="evidence" value="ECO:0007669"/>
    <property type="project" value="TreeGrafter"/>
</dbReference>
<evidence type="ECO:0000313" key="6">
    <source>
        <dbReference type="EMBL" id="GAA95172.1"/>
    </source>
</evidence>
<keyword evidence="2 4" id="KW-0378">Hydrolase</keyword>
<dbReference type="HOGENOM" id="CLU_004624_0_2_1"/>
<sequence>MDRAVQTFDTITSVPGASCDARAIKILPSPIQGLTFANTSAKPLVSGVWSVVDAPWGGKAIEGPIKGCKAADIGIYAANLADPFSLTSFDYGVTTAQDQIYVQSIQAGTTEDKPAYTVRLGDESSGKLVPGVKYHFDPTKYITDPLFADVQHIRIFSVKKEPFHIILDNLEYDIVYRSPHSRQDYTMHVRHALPIAALCYAIKTTHAFQYGKDIVRGVSLGGWLVLEPWITPSIFDKTGNESVVDEWTLGQFFGGQAQEVLKSHWDTFITEADFEQIASYGLNHVRIPIGAWAFDISENQPYAQGQLPYLQQAVYWAKKHGINVLIDLHGASVESQNGQDNSGRRGDITWGRGDSLQKTEAIIQQLLAEFTLPKYGGAVTAIEVLNEPRGDVVLQPYRQYLSDLHPSFFDASGSRMEFVYSDAFQPVSMWNGDYTTPGAGTMDTHIYSMFADDLNGLSDDARVQIYCSYNASLSDASSHHPVIVGEFTAASSDCAAYLNGRGRGARFDGTLPGGTRRGSCTDRTGSASRFSDDYKHSLARFWQAQVETYESSASGWIHWTWRSEGNSDDWDYSAGVEHGWIPKDPTQRLVSQQCNSV</sequence>
<evidence type="ECO:0000256" key="2">
    <source>
        <dbReference type="ARBA" id="ARBA00022801"/>
    </source>
</evidence>